<gene>
    <name evidence="2" type="ORF">H5410_043750</name>
</gene>
<keyword evidence="3" id="KW-1185">Reference proteome</keyword>
<dbReference type="InterPro" id="IPR004314">
    <property type="entry name" value="Neprosin"/>
</dbReference>
<dbReference type="AlphaFoldDB" id="A0A9J5Y1N2"/>
<protein>
    <recommendedName>
        <fullName evidence="1">Neprosin PEP catalytic domain-containing protein</fullName>
    </recommendedName>
</protein>
<organism evidence="2 3">
    <name type="scientific">Solanum commersonii</name>
    <name type="common">Commerson's wild potato</name>
    <name type="synonym">Commerson's nightshade</name>
    <dbReference type="NCBI Taxonomy" id="4109"/>
    <lineage>
        <taxon>Eukaryota</taxon>
        <taxon>Viridiplantae</taxon>
        <taxon>Streptophyta</taxon>
        <taxon>Embryophyta</taxon>
        <taxon>Tracheophyta</taxon>
        <taxon>Spermatophyta</taxon>
        <taxon>Magnoliopsida</taxon>
        <taxon>eudicotyledons</taxon>
        <taxon>Gunneridae</taxon>
        <taxon>Pentapetalae</taxon>
        <taxon>asterids</taxon>
        <taxon>lamiids</taxon>
        <taxon>Solanales</taxon>
        <taxon>Solanaceae</taxon>
        <taxon>Solanoideae</taxon>
        <taxon>Solaneae</taxon>
        <taxon>Solanum</taxon>
    </lineage>
</organism>
<feature type="domain" description="Neprosin PEP catalytic" evidence="1">
    <location>
        <begin position="1"/>
        <end position="71"/>
    </location>
</feature>
<reference evidence="2 3" key="1">
    <citation type="submission" date="2020-09" db="EMBL/GenBank/DDBJ databases">
        <title>De no assembly of potato wild relative species, Solanum commersonii.</title>
        <authorList>
            <person name="Cho K."/>
        </authorList>
    </citation>
    <scope>NUCLEOTIDE SEQUENCE [LARGE SCALE GENOMIC DNA]</scope>
    <source>
        <strain evidence="2">LZ3.2</strain>
        <tissue evidence="2">Leaf</tissue>
    </source>
</reference>
<dbReference type="OrthoDB" id="1858978at2759"/>
<evidence type="ECO:0000313" key="2">
    <source>
        <dbReference type="EMBL" id="KAG5593236.1"/>
    </source>
</evidence>
<dbReference type="Pfam" id="PF03080">
    <property type="entry name" value="Neprosin"/>
    <property type="match status" value="1"/>
</dbReference>
<dbReference type="Proteomes" id="UP000824120">
    <property type="component" value="Chromosome 8"/>
</dbReference>
<comment type="caution">
    <text evidence="2">The sequence shown here is derived from an EMBL/GenBank/DDBJ whole genome shotgun (WGS) entry which is preliminary data.</text>
</comment>
<proteinExistence type="predicted"/>
<evidence type="ECO:0000259" key="1">
    <source>
        <dbReference type="PROSITE" id="PS52045"/>
    </source>
</evidence>
<name>A0A9J5Y1N2_SOLCO</name>
<dbReference type="EMBL" id="JACXVP010000008">
    <property type="protein sequence ID" value="KAG5593236.1"/>
    <property type="molecule type" value="Genomic_DNA"/>
</dbReference>
<sequence length="71" mass="8028">MGSSYFPIQNNYYDAYCRGLQLLNVQSETTDVNKTTIHVDNVNLYKVIDIPHAKPGTFQHFVYYGGPGELA</sequence>
<evidence type="ECO:0000313" key="3">
    <source>
        <dbReference type="Proteomes" id="UP000824120"/>
    </source>
</evidence>
<accession>A0A9J5Y1N2</accession>
<dbReference type="PROSITE" id="PS52045">
    <property type="entry name" value="NEPROSIN_PEP_CD"/>
    <property type="match status" value="1"/>
</dbReference>